<feature type="compositionally biased region" description="Basic and acidic residues" evidence="1">
    <location>
        <begin position="416"/>
        <end position="440"/>
    </location>
</feature>
<evidence type="ECO:0000313" key="4">
    <source>
        <dbReference type="EMBL" id="ADN08858.1"/>
    </source>
</evidence>
<dbReference type="Proteomes" id="UP000007803">
    <property type="component" value="Chromosome"/>
</dbReference>
<dbReference type="EMBL" id="CP002205">
    <property type="protein sequence ID" value="ADN08858.1"/>
    <property type="molecule type" value="Genomic_DNA"/>
</dbReference>
<dbReference type="PROSITE" id="PS50853">
    <property type="entry name" value="FN3"/>
    <property type="match status" value="2"/>
</dbReference>
<keyword evidence="5" id="KW-1185">Reference proteome</keyword>
<organism evidence="4 5">
    <name type="scientific">Sulfurimonas autotrophica (strain ATCC BAA-671 / DSM 16294 / JCM 11897 / OK10)</name>
    <dbReference type="NCBI Taxonomy" id="563040"/>
    <lineage>
        <taxon>Bacteria</taxon>
        <taxon>Pseudomonadati</taxon>
        <taxon>Campylobacterota</taxon>
        <taxon>Epsilonproteobacteria</taxon>
        <taxon>Campylobacterales</taxon>
        <taxon>Sulfurimonadaceae</taxon>
        <taxon>Sulfurimonas</taxon>
    </lineage>
</organism>
<protein>
    <submittedName>
        <fullName evidence="4">Fibronectin type III domain protein</fullName>
    </submittedName>
</protein>
<feature type="domain" description="Fibronectin type-III" evidence="3">
    <location>
        <begin position="325"/>
        <end position="419"/>
    </location>
</feature>
<dbReference type="PROSITE" id="PS51257">
    <property type="entry name" value="PROKAR_LIPOPROTEIN"/>
    <property type="match status" value="1"/>
</dbReference>
<dbReference type="SMART" id="SM00060">
    <property type="entry name" value="FN3"/>
    <property type="match status" value="3"/>
</dbReference>
<dbReference type="InterPro" id="IPR036116">
    <property type="entry name" value="FN3_sf"/>
</dbReference>
<feature type="domain" description="Fibronectin type-III" evidence="3">
    <location>
        <begin position="135"/>
        <end position="233"/>
    </location>
</feature>
<keyword evidence="2" id="KW-0732">Signal</keyword>
<dbReference type="CDD" id="cd00063">
    <property type="entry name" value="FN3"/>
    <property type="match status" value="1"/>
</dbReference>
<dbReference type="InterPro" id="IPR003961">
    <property type="entry name" value="FN3_dom"/>
</dbReference>
<dbReference type="eggNOG" id="COG4733">
    <property type="taxonomic scope" value="Bacteria"/>
</dbReference>
<evidence type="ECO:0000256" key="1">
    <source>
        <dbReference type="SAM" id="MobiDB-lite"/>
    </source>
</evidence>
<feature type="region of interest" description="Disordered" evidence="1">
    <location>
        <begin position="416"/>
        <end position="461"/>
    </location>
</feature>
<name>E0UQX7_SULAO</name>
<evidence type="ECO:0000313" key="5">
    <source>
        <dbReference type="Proteomes" id="UP000007803"/>
    </source>
</evidence>
<feature type="compositionally biased region" description="Polar residues" evidence="1">
    <location>
        <begin position="441"/>
        <end position="450"/>
    </location>
</feature>
<proteinExistence type="predicted"/>
<gene>
    <name evidence="4" type="ordered locus">Saut_0809</name>
</gene>
<evidence type="ECO:0000256" key="2">
    <source>
        <dbReference type="SAM" id="SignalP"/>
    </source>
</evidence>
<dbReference type="InterPro" id="IPR013783">
    <property type="entry name" value="Ig-like_fold"/>
</dbReference>
<sequence length="461" mass="52591">MKLLSLSTLCAVSLLILSGCQGINPLPKKKVVIDSTLPVVTLTKNGIMRDMKTVAFEWKSIKDPRVQGVYVYKRVSGEKTSNKLDYYDSIDNRFKTHYLDANDEPNTKYSYAFRVVAKDAQGKLSETYDVSTLPVLQSVAWIHSIAGLPRSAKIIWRPHENKRVESYIIERKTFEDEKFEKIATLKGRLNAEYIDEGLADNAVYLYRIRVETYDGIISTPSEIVKSVTKALPKSVEYISATKDLPKKIKIDWSASKQKDFNQYYLYRGKDIDSSFDLIAKLYNNHYTDNIDEDGKVYFYRVSVVDNDGLESEHDKNTIMGMTLPKPDAPVITGIKLINSGVELSWKKTDPRIKSFQILRKHRTGWLKETTKEYKNIYKTSFVDNNINPDSTYTYTVYGIDENGIISKPSTEVKIKTAESDKIVDGEKSEPIKEVEVRGQEDNTQSTQETLTPAKDLDLNEI</sequence>
<feature type="chain" id="PRO_5003141436" evidence="2">
    <location>
        <begin position="23"/>
        <end position="461"/>
    </location>
</feature>
<dbReference type="STRING" id="563040.Saut_0809"/>
<dbReference type="AlphaFoldDB" id="E0UQX7"/>
<dbReference type="RefSeq" id="WP_013326614.1">
    <property type="nucleotide sequence ID" value="NC_014506.1"/>
</dbReference>
<reference evidence="5" key="1">
    <citation type="journal article" date="2010" name="Stand. Genomic Sci.">
        <title>Complete genome sequence of Sulfurimonas autotrophica type strain (OK10).</title>
        <authorList>
            <person name="Sikorski J."/>
            <person name="Munk C."/>
            <person name="Lapidus A."/>
            <person name="Djao O."/>
            <person name="Lucas S."/>
            <person name="Glavina Del Rio T."/>
            <person name="Nolan M."/>
            <person name="Tice H."/>
            <person name="Han C."/>
            <person name="Cheng J."/>
            <person name="Tapia R."/>
            <person name="Goodwin L."/>
            <person name="Pitluck S."/>
            <person name="Liolios K."/>
            <person name="Ivanova N."/>
            <person name="Mavromatis K."/>
            <person name="Mikhailova N."/>
            <person name="Pati A."/>
            <person name="Sims D."/>
            <person name="Meincke L."/>
            <person name="Brettin T."/>
            <person name="Detter J."/>
            <person name="Chen A."/>
            <person name="Palaniappan K."/>
            <person name="Land M."/>
            <person name="Hauser L."/>
            <person name="Chang Y."/>
            <person name="Jeffries C."/>
            <person name="Rohde M."/>
            <person name="Lang E."/>
            <person name="Spring S."/>
            <person name="Goker M."/>
            <person name="Woyke T."/>
            <person name="Bristow J."/>
            <person name="Eisen J."/>
            <person name="Markowitz V."/>
            <person name="Hugenholtz P."/>
            <person name="Kyrpides N."/>
            <person name="Klenk H."/>
        </authorList>
    </citation>
    <scope>NUCLEOTIDE SEQUENCE [LARGE SCALE GENOMIC DNA]</scope>
    <source>
        <strain evidence="5">ATCC BAA-671 / DSM 16294 / JCM 11897 / OK10</strain>
    </source>
</reference>
<evidence type="ECO:0000259" key="3">
    <source>
        <dbReference type="PROSITE" id="PS50853"/>
    </source>
</evidence>
<dbReference type="HOGENOM" id="CLU_680919_0_0_7"/>
<accession>E0UQX7</accession>
<feature type="signal peptide" evidence="2">
    <location>
        <begin position="1"/>
        <end position="22"/>
    </location>
</feature>
<dbReference type="SUPFAM" id="SSF49265">
    <property type="entry name" value="Fibronectin type III"/>
    <property type="match status" value="2"/>
</dbReference>
<dbReference type="Gene3D" id="2.60.40.10">
    <property type="entry name" value="Immunoglobulins"/>
    <property type="match status" value="3"/>
</dbReference>
<dbReference type="KEGG" id="sua:Saut_0809"/>